<accession>A0A6J5RPG2</accession>
<dbReference type="EMBL" id="LR797196">
    <property type="protein sequence ID" value="CAB4193714.1"/>
    <property type="molecule type" value="Genomic_DNA"/>
</dbReference>
<organism evidence="5">
    <name type="scientific">uncultured Caudovirales phage</name>
    <dbReference type="NCBI Taxonomy" id="2100421"/>
    <lineage>
        <taxon>Viruses</taxon>
        <taxon>Duplodnaviria</taxon>
        <taxon>Heunggongvirae</taxon>
        <taxon>Uroviricota</taxon>
        <taxon>Caudoviricetes</taxon>
        <taxon>Peduoviridae</taxon>
        <taxon>Maltschvirus</taxon>
        <taxon>Maltschvirus maltsch</taxon>
    </lineage>
</organism>
<dbReference type="EMBL" id="LR796979">
    <property type="protein sequence ID" value="CAB4179558.1"/>
    <property type="molecule type" value="Genomic_DNA"/>
</dbReference>
<evidence type="ECO:0000313" key="6">
    <source>
        <dbReference type="EMBL" id="CAB5230976.1"/>
    </source>
</evidence>
<evidence type="ECO:0000313" key="5">
    <source>
        <dbReference type="EMBL" id="CAB4193714.1"/>
    </source>
</evidence>
<protein>
    <submittedName>
        <fullName evidence="5">Uncharacterized protein</fullName>
    </submittedName>
</protein>
<evidence type="ECO:0000313" key="2">
    <source>
        <dbReference type="EMBL" id="CAB4173785.1"/>
    </source>
</evidence>
<sequence length="151" mass="15679">MSISTASAQVATLNRFRFVAAGGETSLTGVDANGNILSYNAGMEQVYRNGVMLVRGTQYTATTGTSITGLTALTLADVVELLTFSPFVISNAVDQTLIDVKGDLLVGTADNTIARVGIGSAFQILTPDSTQASGVRWGDDLQILTLMGASI</sequence>
<dbReference type="EMBL" id="LR796924">
    <property type="protein sequence ID" value="CAB4173785.1"/>
    <property type="molecule type" value="Genomic_DNA"/>
</dbReference>
<dbReference type="EMBL" id="LR796798">
    <property type="protein sequence ID" value="CAB4166911.1"/>
    <property type="molecule type" value="Genomic_DNA"/>
</dbReference>
<evidence type="ECO:0000313" key="1">
    <source>
        <dbReference type="EMBL" id="CAB4166911.1"/>
    </source>
</evidence>
<name>A0A6J5RPG2_9CAUD</name>
<gene>
    <name evidence="3" type="ORF">UFOVP1034_148</name>
    <name evidence="4" type="ORF">UFOVP1177_148</name>
    <name evidence="5" type="ORF">UFOVP1243_135</name>
    <name evidence="6" type="ORF">UFOVP1581_10</name>
    <name evidence="1" type="ORF">UFOVP854_10</name>
    <name evidence="2" type="ORF">UFOVP964_10</name>
</gene>
<dbReference type="EMBL" id="LR797132">
    <property type="protein sequence ID" value="CAB4189192.1"/>
    <property type="molecule type" value="Genomic_DNA"/>
</dbReference>
<reference evidence="5" key="1">
    <citation type="submission" date="2020-05" db="EMBL/GenBank/DDBJ databases">
        <authorList>
            <person name="Chiriac C."/>
            <person name="Salcher M."/>
            <person name="Ghai R."/>
            <person name="Kavagutti S V."/>
        </authorList>
    </citation>
    <scope>NUCLEOTIDE SEQUENCE</scope>
</reference>
<evidence type="ECO:0000313" key="4">
    <source>
        <dbReference type="EMBL" id="CAB4189192.1"/>
    </source>
</evidence>
<proteinExistence type="predicted"/>
<evidence type="ECO:0000313" key="3">
    <source>
        <dbReference type="EMBL" id="CAB4179558.1"/>
    </source>
</evidence>
<dbReference type="EMBL" id="LR798433">
    <property type="protein sequence ID" value="CAB5230976.1"/>
    <property type="molecule type" value="Genomic_DNA"/>
</dbReference>